<feature type="region of interest" description="Disordered" evidence="6">
    <location>
        <begin position="1"/>
        <end position="28"/>
    </location>
</feature>
<accession>A0ABN7SC73</accession>
<reference evidence="7 8" key="1">
    <citation type="submission" date="2021-04" db="EMBL/GenBank/DDBJ databases">
        <authorList>
            <person name="Bliznina A."/>
        </authorList>
    </citation>
    <scope>NUCLEOTIDE SEQUENCE [LARGE SCALE GENOMIC DNA]</scope>
</reference>
<evidence type="ECO:0000256" key="3">
    <source>
        <dbReference type="ARBA" id="ARBA00023015"/>
    </source>
</evidence>
<keyword evidence="8" id="KW-1185">Reference proteome</keyword>
<dbReference type="Proteomes" id="UP001158576">
    <property type="component" value="Chromosome XSR"/>
</dbReference>
<protein>
    <submittedName>
        <fullName evidence="7">Oidioi.mRNA.OKI2018_I69.XSR.g13887.t2.cds</fullName>
    </submittedName>
</protein>
<dbReference type="InterPro" id="IPR013907">
    <property type="entry name" value="Sds3"/>
</dbReference>
<gene>
    <name evidence="7" type="ORF">OKIOD_LOCUS5445</name>
</gene>
<sequence>MDDISTEELSDISQDNTDSQKDLLSPSKREGELLSQIADLEDKLELLEQETLPELMKKWKKIESKAAADKRTLHAYKEYLRDSATAESKQEMNEADAELESKREEFRNQLLQEYEEKQRLMLEEKAQMDSCPNWIEMYENKNKRRLRPRDAKDDKPDDPLSISIQNSGLKWLRKKAKLYYPELDPKRKRVGHSATLLTESEILLTEAEIAEDLKLIKTSRKRRDNAAPAQKKDVQVINGKLKIGLKYFFKNEVVVLFQRESNSRETVKITSITDKELNYKRPNGQIGRISLGKLARDKFKLSKSQELHSSQ</sequence>
<keyword evidence="4" id="KW-0804">Transcription</keyword>
<proteinExistence type="predicted"/>
<organism evidence="7 8">
    <name type="scientific">Oikopleura dioica</name>
    <name type="common">Tunicate</name>
    <dbReference type="NCBI Taxonomy" id="34765"/>
    <lineage>
        <taxon>Eukaryota</taxon>
        <taxon>Metazoa</taxon>
        <taxon>Chordata</taxon>
        <taxon>Tunicata</taxon>
        <taxon>Appendicularia</taxon>
        <taxon>Copelata</taxon>
        <taxon>Oikopleuridae</taxon>
        <taxon>Oikopleura</taxon>
    </lineage>
</organism>
<evidence type="ECO:0000256" key="1">
    <source>
        <dbReference type="ARBA" id="ARBA00004123"/>
    </source>
</evidence>
<comment type="subcellular location">
    <subcellularLocation>
        <location evidence="1">Nucleus</location>
    </subcellularLocation>
</comment>
<name>A0ABN7SC73_OIKDI</name>
<evidence type="ECO:0000313" key="8">
    <source>
        <dbReference type="Proteomes" id="UP001158576"/>
    </source>
</evidence>
<evidence type="ECO:0000313" key="7">
    <source>
        <dbReference type="EMBL" id="CAG5094815.1"/>
    </source>
</evidence>
<evidence type="ECO:0000256" key="4">
    <source>
        <dbReference type="ARBA" id="ARBA00023163"/>
    </source>
</evidence>
<evidence type="ECO:0000256" key="5">
    <source>
        <dbReference type="ARBA" id="ARBA00023242"/>
    </source>
</evidence>
<keyword evidence="3" id="KW-0805">Transcription regulation</keyword>
<evidence type="ECO:0000256" key="2">
    <source>
        <dbReference type="ARBA" id="ARBA00022491"/>
    </source>
</evidence>
<dbReference type="SMART" id="SM01401">
    <property type="entry name" value="Sds3"/>
    <property type="match status" value="1"/>
</dbReference>
<feature type="compositionally biased region" description="Acidic residues" evidence="6">
    <location>
        <begin position="1"/>
        <end position="10"/>
    </location>
</feature>
<keyword evidence="5" id="KW-0539">Nucleus</keyword>
<evidence type="ECO:0000256" key="6">
    <source>
        <dbReference type="SAM" id="MobiDB-lite"/>
    </source>
</evidence>
<dbReference type="EMBL" id="OU015569">
    <property type="protein sequence ID" value="CAG5094815.1"/>
    <property type="molecule type" value="Genomic_DNA"/>
</dbReference>
<feature type="region of interest" description="Disordered" evidence="6">
    <location>
        <begin position="81"/>
        <end position="101"/>
    </location>
</feature>
<keyword evidence="2" id="KW-0678">Repressor</keyword>